<dbReference type="InterPro" id="IPR000070">
    <property type="entry name" value="Pectinesterase_cat"/>
</dbReference>
<evidence type="ECO:0000256" key="1">
    <source>
        <dbReference type="ARBA" id="ARBA00004613"/>
    </source>
</evidence>
<evidence type="ECO:0000256" key="4">
    <source>
        <dbReference type="ARBA" id="ARBA00013229"/>
    </source>
</evidence>
<dbReference type="PROSITE" id="PS00503">
    <property type="entry name" value="PECTINESTERASE_2"/>
    <property type="match status" value="1"/>
</dbReference>
<evidence type="ECO:0000256" key="10">
    <source>
        <dbReference type="PROSITE-ProRule" id="PRU10040"/>
    </source>
</evidence>
<reference evidence="13 14" key="1">
    <citation type="journal article" date="2021" name="Nat. Commun.">
        <title>Genetic determinants of endophytism in the Arabidopsis root mycobiome.</title>
        <authorList>
            <person name="Mesny F."/>
            <person name="Miyauchi S."/>
            <person name="Thiergart T."/>
            <person name="Pickel B."/>
            <person name="Atanasova L."/>
            <person name="Karlsson M."/>
            <person name="Huettel B."/>
            <person name="Barry K.W."/>
            <person name="Haridas S."/>
            <person name="Chen C."/>
            <person name="Bauer D."/>
            <person name="Andreopoulos W."/>
            <person name="Pangilinan J."/>
            <person name="LaButti K."/>
            <person name="Riley R."/>
            <person name="Lipzen A."/>
            <person name="Clum A."/>
            <person name="Drula E."/>
            <person name="Henrissat B."/>
            <person name="Kohler A."/>
            <person name="Grigoriev I.V."/>
            <person name="Martin F.M."/>
            <person name="Hacquard S."/>
        </authorList>
    </citation>
    <scope>NUCLEOTIDE SEQUENCE [LARGE SCALE GENOMIC DNA]</scope>
    <source>
        <strain evidence="13 14">MPI-CAGE-CH-0241</strain>
    </source>
</reference>
<dbReference type="Proteomes" id="UP000777438">
    <property type="component" value="Unassembled WGS sequence"/>
</dbReference>
<evidence type="ECO:0000256" key="3">
    <source>
        <dbReference type="ARBA" id="ARBA00008891"/>
    </source>
</evidence>
<comment type="function">
    <text evidence="11">Involved in maceration and soft-rotting of plant tissue.</text>
</comment>
<evidence type="ECO:0000259" key="12">
    <source>
        <dbReference type="Pfam" id="PF01095"/>
    </source>
</evidence>
<sequence>MVSKAFSLLGLWVLGVWAKSQCRGNSRYARTQASSSSAFVVDGSGSLSGSYSTFGQAVAALDKDTTIEQVIFVQPGTYEEQVYIPPLAGPLKVQGYTCDSRSYVDNQVTLTYNLSRQSPNIVNNDGTATLRLWSSDVKLYNLNVANTFGAAATSGQALALSAQKTDQGFYGCSFEGWQDTIYANEGRQIYANTYINGAVDFIFGLRAAAWFENCDIETVGAGYITANGRDAANNTSFYVFNECTVTGTSGEASTYLGRPWRPYSRVVFQKSYMSNVVDPAGWSRWDDVQSVENVVYREYKNKGLGSRGVRANFSSSLTAPIKPVNVLDAGFREEWWVDNKYL</sequence>
<feature type="domain" description="Pectinesterase catalytic" evidence="12">
    <location>
        <begin position="48"/>
        <end position="307"/>
    </location>
</feature>
<dbReference type="PANTHER" id="PTHR31321">
    <property type="entry name" value="ACYL-COA THIOESTER HYDROLASE YBHC-RELATED"/>
    <property type="match status" value="1"/>
</dbReference>
<name>A0A9P8W3W7_9HYPO</name>
<comment type="subcellular location">
    <subcellularLocation>
        <location evidence="1 11">Secreted</location>
    </subcellularLocation>
</comment>
<keyword evidence="14" id="KW-1185">Reference proteome</keyword>
<dbReference type="SUPFAM" id="SSF51126">
    <property type="entry name" value="Pectin lyase-like"/>
    <property type="match status" value="1"/>
</dbReference>
<accession>A0A9P8W3W7</accession>
<dbReference type="GO" id="GO:0042545">
    <property type="term" value="P:cell wall modification"/>
    <property type="evidence" value="ECO:0007669"/>
    <property type="project" value="UniProtKB-UniRule"/>
</dbReference>
<keyword evidence="6 11" id="KW-0732">Signal</keyword>
<feature type="chain" id="PRO_5040540991" description="Pectinesterase" evidence="11">
    <location>
        <begin position="19"/>
        <end position="342"/>
    </location>
</feature>
<gene>
    <name evidence="13" type="ORF">B0T10DRAFT_571602</name>
</gene>
<dbReference type="Gene3D" id="2.160.20.10">
    <property type="entry name" value="Single-stranded right-handed beta-helix, Pectin lyase-like"/>
    <property type="match status" value="1"/>
</dbReference>
<dbReference type="GO" id="GO:0045490">
    <property type="term" value="P:pectin catabolic process"/>
    <property type="evidence" value="ECO:0007669"/>
    <property type="project" value="UniProtKB-UniRule"/>
</dbReference>
<evidence type="ECO:0000256" key="2">
    <source>
        <dbReference type="ARBA" id="ARBA00005184"/>
    </source>
</evidence>
<evidence type="ECO:0000313" key="14">
    <source>
        <dbReference type="Proteomes" id="UP000777438"/>
    </source>
</evidence>
<comment type="caution">
    <text evidence="13">The sequence shown here is derived from an EMBL/GenBank/DDBJ whole genome shotgun (WGS) entry which is preliminary data.</text>
</comment>
<comment type="catalytic activity">
    <reaction evidence="9 11">
        <text>[(1-&gt;4)-alpha-D-galacturonosyl methyl ester](n) + n H2O = [(1-&gt;4)-alpha-D-galacturonosyl](n) + n methanol + n H(+)</text>
        <dbReference type="Rhea" id="RHEA:22380"/>
        <dbReference type="Rhea" id="RHEA-COMP:14570"/>
        <dbReference type="Rhea" id="RHEA-COMP:14573"/>
        <dbReference type="ChEBI" id="CHEBI:15377"/>
        <dbReference type="ChEBI" id="CHEBI:15378"/>
        <dbReference type="ChEBI" id="CHEBI:17790"/>
        <dbReference type="ChEBI" id="CHEBI:140522"/>
        <dbReference type="ChEBI" id="CHEBI:140523"/>
        <dbReference type="EC" id="3.1.1.11"/>
    </reaction>
</comment>
<keyword evidence="5 11" id="KW-0964">Secreted</keyword>
<keyword evidence="7 11" id="KW-0378">Hydrolase</keyword>
<dbReference type="EC" id="3.1.1.11" evidence="4 11"/>
<keyword evidence="11" id="KW-0961">Cell wall biogenesis/degradation</keyword>
<keyword evidence="13" id="KW-0456">Lyase</keyword>
<evidence type="ECO:0000256" key="7">
    <source>
        <dbReference type="ARBA" id="ARBA00022801"/>
    </source>
</evidence>
<evidence type="ECO:0000256" key="5">
    <source>
        <dbReference type="ARBA" id="ARBA00022525"/>
    </source>
</evidence>
<dbReference type="GO" id="GO:0005576">
    <property type="term" value="C:extracellular region"/>
    <property type="evidence" value="ECO:0007669"/>
    <property type="project" value="UniProtKB-SubCell"/>
</dbReference>
<dbReference type="Pfam" id="PF01095">
    <property type="entry name" value="Pectinesterase"/>
    <property type="match status" value="1"/>
</dbReference>
<evidence type="ECO:0000256" key="9">
    <source>
        <dbReference type="ARBA" id="ARBA00047928"/>
    </source>
</evidence>
<dbReference type="InterPro" id="IPR012334">
    <property type="entry name" value="Pectin_lyas_fold"/>
</dbReference>
<proteinExistence type="inferred from homology"/>
<keyword evidence="8 11" id="KW-0063">Aspartyl esterase</keyword>
<evidence type="ECO:0000256" key="11">
    <source>
        <dbReference type="RuleBase" id="RU000589"/>
    </source>
</evidence>
<feature type="active site" evidence="10">
    <location>
        <position position="200"/>
    </location>
</feature>
<dbReference type="InterPro" id="IPR011050">
    <property type="entry name" value="Pectin_lyase_fold/virulence"/>
</dbReference>
<dbReference type="GO" id="GO:0030599">
    <property type="term" value="F:pectinesterase activity"/>
    <property type="evidence" value="ECO:0007669"/>
    <property type="project" value="UniProtKB-UniRule"/>
</dbReference>
<dbReference type="EMBL" id="JAGPYM010000010">
    <property type="protein sequence ID" value="KAH6889635.1"/>
    <property type="molecule type" value="Genomic_DNA"/>
</dbReference>
<dbReference type="FunFam" id="2.160.20.10:FF:000014">
    <property type="entry name" value="Pectinesterase"/>
    <property type="match status" value="1"/>
</dbReference>
<evidence type="ECO:0000313" key="13">
    <source>
        <dbReference type="EMBL" id="KAH6889635.1"/>
    </source>
</evidence>
<protein>
    <recommendedName>
        <fullName evidence="4 11">Pectinesterase</fullName>
        <ecNumber evidence="4 11">3.1.1.11</ecNumber>
    </recommendedName>
</protein>
<dbReference type="PANTHER" id="PTHR31321:SF127">
    <property type="entry name" value="PECTINESTERASE"/>
    <property type="match status" value="1"/>
</dbReference>
<dbReference type="OrthoDB" id="2019149at2759"/>
<comment type="similarity">
    <text evidence="3">Belongs to the pectinesterase family.</text>
</comment>
<dbReference type="InterPro" id="IPR033131">
    <property type="entry name" value="Pectinesterase_Asp_AS"/>
</dbReference>
<organism evidence="13 14">
    <name type="scientific">Thelonectria olida</name>
    <dbReference type="NCBI Taxonomy" id="1576542"/>
    <lineage>
        <taxon>Eukaryota</taxon>
        <taxon>Fungi</taxon>
        <taxon>Dikarya</taxon>
        <taxon>Ascomycota</taxon>
        <taxon>Pezizomycotina</taxon>
        <taxon>Sordariomycetes</taxon>
        <taxon>Hypocreomycetidae</taxon>
        <taxon>Hypocreales</taxon>
        <taxon>Nectriaceae</taxon>
        <taxon>Thelonectria</taxon>
    </lineage>
</organism>
<evidence type="ECO:0000256" key="8">
    <source>
        <dbReference type="ARBA" id="ARBA00023085"/>
    </source>
</evidence>
<evidence type="ECO:0000256" key="6">
    <source>
        <dbReference type="ARBA" id="ARBA00022729"/>
    </source>
</evidence>
<comment type="pathway">
    <text evidence="2 11">Glycan metabolism; pectin degradation; 2-dehydro-3-deoxy-D-gluconate from pectin: step 1/5.</text>
</comment>
<dbReference type="AlphaFoldDB" id="A0A9P8W3W7"/>
<feature type="signal peptide" evidence="11">
    <location>
        <begin position="1"/>
        <end position="18"/>
    </location>
</feature>
<dbReference type="GO" id="GO:0016829">
    <property type="term" value="F:lyase activity"/>
    <property type="evidence" value="ECO:0007669"/>
    <property type="project" value="UniProtKB-KW"/>
</dbReference>